<dbReference type="GO" id="GO:0006508">
    <property type="term" value="P:proteolysis"/>
    <property type="evidence" value="ECO:0007669"/>
    <property type="project" value="InterPro"/>
</dbReference>
<dbReference type="InterPro" id="IPR029030">
    <property type="entry name" value="Caspase-like_dom_sf"/>
</dbReference>
<name>A0A1E7L2J3_9ACTN</name>
<dbReference type="Proteomes" id="UP000176005">
    <property type="component" value="Unassembled WGS sequence"/>
</dbReference>
<feature type="region of interest" description="Disordered" evidence="1">
    <location>
        <begin position="205"/>
        <end position="228"/>
    </location>
</feature>
<dbReference type="PATRIC" id="fig|518642.10.peg.3760"/>
<feature type="compositionally biased region" description="Polar residues" evidence="1">
    <location>
        <begin position="207"/>
        <end position="217"/>
    </location>
</feature>
<evidence type="ECO:0000259" key="2">
    <source>
        <dbReference type="Pfam" id="PF00656"/>
    </source>
</evidence>
<organism evidence="3 4">
    <name type="scientific">Streptomyces nanshensis</name>
    <dbReference type="NCBI Taxonomy" id="518642"/>
    <lineage>
        <taxon>Bacteria</taxon>
        <taxon>Bacillati</taxon>
        <taxon>Actinomycetota</taxon>
        <taxon>Actinomycetes</taxon>
        <taxon>Kitasatosporales</taxon>
        <taxon>Streptomycetaceae</taxon>
        <taxon>Streptomyces</taxon>
    </lineage>
</organism>
<feature type="domain" description="Peptidase C14 caspase" evidence="2">
    <location>
        <begin position="47"/>
        <end position="204"/>
    </location>
</feature>
<accession>A0A1E7L2J3</accession>
<gene>
    <name evidence="3" type="ORF">AN218_18470</name>
</gene>
<sequence>MLIWSGAFADPAYRELPAAERTVRRLEKQLLDPAVWGLEVTGCRVLGPDYDREQILGAVRAMSRQAEECFVLYFAGHGVDHDRRRLLLPLAHSSAGLPGSMLAFADLTEAMDAGRAERKIVLLDCCHAGRGLGSLPFEQQVAGQPPEGCYVLAASAAQRPATSPEDSEFTAFGEALLSCLATGGAPDEPFWSPEGLLAAMDGRLTGEGNSRPVTNRSPVGERPWLKNRNHRTPYAPAVLRRDAHAAARTGGAAAPAEGAVVRYLGPDPVPPPQPFVGREAMLSDVRRRVGVGQVLPVVGNHHVGKSALLSSLVTDAESLSGLPLPPVVLEIEPSAAAESPLLEALARALHQTLDDSERPAASERRGEELLDWILPRYVKGSSLVLVVKGSHLDLARPELQRELDELLAREVFERAAVVVETTDAVAVDGHGRLEPRPPLVVTPLETRDALRLIGERLGAESLSTDLDALLSWVEYDDIVRRPGVIVRAVLHASRLHRKDDWDSFLAAGEPGTSSGPGSGTGPGPRAEGVVAQDEFERAIVEAAAPTIALALDRALPPPPQEPAPGAAPYGPDGRATLMVWGVLDRLPLAVSTLRRLGLPDEVLRVLFNEGVLVPHRPSADAELRAATVGAGPHLEISLVSREALRTFLRETVRVNASSRALGSRGAAYSADLDERLTAAARRLVSAVLPGGRADEDGDEGTPALTTVIEVLRRAAGWLDLRLPEALPRLRERLGYYVNSDYPDASLLPVAQTLGPAAPALAPAVPDTVPEADPDGDPEGAGVQASVDGLYVAAGRLNIASRAPTSDENAAGVFLAAFEEAVSLLAATGDVAPAAMLRSVDQSALHGARRLRVTARTVPARGRLLRRLAAGDGGQGGQGGQEGPVPGPVRVDRLIASVSWALNTGSAQLHGDDRDGARASLRTAERLLEALPPAHEARARQTRKWLGYRVARLRHRVAESSGERHDATREAYGLARENLLAAHDLPARELPGREQEWTKHLLTSGHQYARETREDEERLTLAEQTLHALESAWGPRAEWPVPLAVRTAAFLRQVHRRHADLARQYRGAREVLAFLHALTGGDPDAAAGSRPALTAELLVELANSYELLASVQRDRNEYALARQSLGRALRTAHRAAETEPGVRSYMAWLRLLRTKQSWSGNRGGEVLPELKDAVQRIREWLDQQEESGDPGPALLHLWCLQCDWMREGGLLIAADNLPLPGTSRQLRLDRVFRRRMGALRAHERVYGPTWPSYKTRIRMVREHRRCSAIEDRTPLDVDHGPVWEALDEAGRLFPHDLDVVRERALYHRYIWEYDKAAALRVEAARQELNGDKARRDLVAAAECLLSRALYQKGLSEEERTAALRSAAEHLRGLSGLHLQSHHAALLSARISLELDEADWTEADAKFVELIDEDFVSTVAHYLNERSHRTAGDAGETGDGETEGLTEKSTEAPSEKSAEKSAEKSMALQDLLEEHFTEREVLVPLGQLYLRRAVLGVAEDRDAALTSAWRAYNCFDGCRVMEEAVSGHERVTTAFLRAQTITWAAELTSSADPFPADSGRHRNLLRLAGSRLQSARDRSVGLFHELITDWELRLRALSSALDEQ</sequence>
<proteinExistence type="predicted"/>
<protein>
    <recommendedName>
        <fullName evidence="2">Peptidase C14 caspase domain-containing protein</fullName>
    </recommendedName>
</protein>
<dbReference type="Pfam" id="PF00656">
    <property type="entry name" value="Peptidase_C14"/>
    <property type="match status" value="1"/>
</dbReference>
<dbReference type="EMBL" id="LJGW01000312">
    <property type="protein sequence ID" value="OEV10253.1"/>
    <property type="molecule type" value="Genomic_DNA"/>
</dbReference>
<feature type="compositionally biased region" description="Gly residues" evidence="1">
    <location>
        <begin position="870"/>
        <end position="881"/>
    </location>
</feature>
<comment type="caution">
    <text evidence="3">The sequence shown here is derived from an EMBL/GenBank/DDBJ whole genome shotgun (WGS) entry which is preliminary data.</text>
</comment>
<dbReference type="NCBIfam" id="NF047832">
    <property type="entry name" value="caspase_w_EACC1"/>
    <property type="match status" value="1"/>
</dbReference>
<evidence type="ECO:0000313" key="4">
    <source>
        <dbReference type="Proteomes" id="UP000176005"/>
    </source>
</evidence>
<feature type="region of interest" description="Disordered" evidence="1">
    <location>
        <begin position="506"/>
        <end position="528"/>
    </location>
</feature>
<dbReference type="Gene3D" id="3.40.50.1460">
    <property type="match status" value="1"/>
</dbReference>
<dbReference type="SUPFAM" id="SSF52129">
    <property type="entry name" value="Caspase-like"/>
    <property type="match status" value="1"/>
</dbReference>
<evidence type="ECO:0000256" key="1">
    <source>
        <dbReference type="SAM" id="MobiDB-lite"/>
    </source>
</evidence>
<keyword evidence="4" id="KW-1185">Reference proteome</keyword>
<dbReference type="InterPro" id="IPR011600">
    <property type="entry name" value="Pept_C14_caspase"/>
</dbReference>
<dbReference type="GO" id="GO:0004197">
    <property type="term" value="F:cysteine-type endopeptidase activity"/>
    <property type="evidence" value="ECO:0007669"/>
    <property type="project" value="InterPro"/>
</dbReference>
<feature type="region of interest" description="Disordered" evidence="1">
    <location>
        <begin position="867"/>
        <end position="886"/>
    </location>
</feature>
<evidence type="ECO:0000313" key="3">
    <source>
        <dbReference type="EMBL" id="OEV10253.1"/>
    </source>
</evidence>
<feature type="compositionally biased region" description="Basic and acidic residues" evidence="1">
    <location>
        <begin position="1443"/>
        <end position="1461"/>
    </location>
</feature>
<reference evidence="3 4" key="1">
    <citation type="journal article" date="2016" name="Front. Microbiol.">
        <title>Comparative Genomics Analysis of Streptomyces Species Reveals Their Adaptation to the Marine Environment and Their Diversity at the Genomic Level.</title>
        <authorList>
            <person name="Tian X."/>
            <person name="Zhang Z."/>
            <person name="Yang T."/>
            <person name="Chen M."/>
            <person name="Li J."/>
            <person name="Chen F."/>
            <person name="Yang J."/>
            <person name="Li W."/>
            <person name="Zhang B."/>
            <person name="Zhang Z."/>
            <person name="Wu J."/>
            <person name="Zhang C."/>
            <person name="Long L."/>
            <person name="Xiao J."/>
        </authorList>
    </citation>
    <scope>NUCLEOTIDE SEQUENCE [LARGE SCALE GENOMIC DNA]</scope>
    <source>
        <strain evidence="3 4">SCSIO 10429</strain>
    </source>
</reference>
<feature type="region of interest" description="Disordered" evidence="1">
    <location>
        <begin position="1425"/>
        <end position="1461"/>
    </location>
</feature>